<dbReference type="SUPFAM" id="SSF55681">
    <property type="entry name" value="Class II aaRS and biotin synthetases"/>
    <property type="match status" value="1"/>
</dbReference>
<sequence>MAIVRSVSNCVYTNLAYEEFLFQKRFRATQSPILFLWLGNNPSVVIGRFQNPWLEINVPYAKENQINIARRVSGGGTVYHDPGNINLSFITSRKEYSRKKNLGIICDAVRSLMPQTNVFVNERDDIILDDKWKISGSAARLLRLEALHHCTLLVDSDVGILNKVLTSNSDMETSATRSLRVDVKTLSDVGIKDNQALETSLAENWRKTYQENYDQVEIVDPENFEEIQERVDELKKWKWIFGQTPKFTLETEDSIVTCSKGKILSVRLKSGMELSAFEGAMLEDLHKIVTESEVEEVVRKQIILALV</sequence>
<evidence type="ECO:0000256" key="1">
    <source>
        <dbReference type="ARBA" id="ARBA00005085"/>
    </source>
</evidence>
<evidence type="ECO:0000313" key="4">
    <source>
        <dbReference type="EMBL" id="CBY20175.1"/>
    </source>
</evidence>
<organism evidence="4">
    <name type="scientific">Oikopleura dioica</name>
    <name type="common">Tunicate</name>
    <dbReference type="NCBI Taxonomy" id="34765"/>
    <lineage>
        <taxon>Eukaryota</taxon>
        <taxon>Metazoa</taxon>
        <taxon>Chordata</taxon>
        <taxon>Tunicata</taxon>
        <taxon>Appendicularia</taxon>
        <taxon>Copelata</taxon>
        <taxon>Oikopleuridae</taxon>
        <taxon>Oikopleura</taxon>
    </lineage>
</organism>
<proteinExistence type="inferred from homology"/>
<comment type="pathway">
    <text evidence="1">Protein modification; protein lipoylation via exogenous pathway; protein N(6)-(lipoyl)lysine from lipoate: step 2/2.</text>
</comment>
<dbReference type="EMBL" id="FN653015">
    <property type="protein sequence ID" value="CBY20175.1"/>
    <property type="molecule type" value="Genomic_DNA"/>
</dbReference>
<dbReference type="Gene3D" id="3.30.930.10">
    <property type="entry name" value="Bira Bifunctional Protein, Domain 2"/>
    <property type="match status" value="1"/>
</dbReference>
<dbReference type="OrthoDB" id="201621at2759"/>
<dbReference type="PANTHER" id="PTHR12561">
    <property type="entry name" value="LIPOATE-PROTEIN LIGASE"/>
    <property type="match status" value="1"/>
</dbReference>
<dbReference type="Proteomes" id="UP000001307">
    <property type="component" value="Unassembled WGS sequence"/>
</dbReference>
<evidence type="ECO:0000259" key="3">
    <source>
        <dbReference type="PROSITE" id="PS51733"/>
    </source>
</evidence>
<dbReference type="UniPathway" id="UPA00537">
    <property type="reaction ID" value="UER00595"/>
</dbReference>
<evidence type="ECO:0000256" key="2">
    <source>
        <dbReference type="ARBA" id="ARBA00008242"/>
    </source>
</evidence>
<dbReference type="PANTHER" id="PTHR12561:SF3">
    <property type="entry name" value="LIPOYLTRANSFERASE 1, MITOCHONDRIAL"/>
    <property type="match status" value="1"/>
</dbReference>
<dbReference type="FunCoup" id="E4WQU2">
    <property type="interactions" value="76"/>
</dbReference>
<gene>
    <name evidence="4" type="ORF">GSOID_T00000160001</name>
</gene>
<accession>E4WQU2</accession>
<name>E4WQU2_OIKDI</name>
<dbReference type="GO" id="GO:0009249">
    <property type="term" value="P:protein lipoylation"/>
    <property type="evidence" value="ECO:0007669"/>
    <property type="project" value="InterPro"/>
</dbReference>
<dbReference type="GO" id="GO:0005739">
    <property type="term" value="C:mitochondrion"/>
    <property type="evidence" value="ECO:0007669"/>
    <property type="project" value="TreeGrafter"/>
</dbReference>
<dbReference type="InterPro" id="IPR004562">
    <property type="entry name" value="LipoylTrfase_LipoateP_Ligase"/>
</dbReference>
<dbReference type="InParanoid" id="E4WQU2"/>
<protein>
    <recommendedName>
        <fullName evidence="3">BPL/LPL catalytic domain-containing protein</fullName>
    </recommendedName>
</protein>
<evidence type="ECO:0000313" key="5">
    <source>
        <dbReference type="Proteomes" id="UP000001307"/>
    </source>
</evidence>
<feature type="domain" description="BPL/LPL catalytic" evidence="3">
    <location>
        <begin position="28"/>
        <end position="205"/>
    </location>
</feature>
<dbReference type="PROSITE" id="PS51733">
    <property type="entry name" value="BPL_LPL_CATALYTIC"/>
    <property type="match status" value="1"/>
</dbReference>
<comment type="similarity">
    <text evidence="2">Belongs to the LplA family.</text>
</comment>
<dbReference type="InterPro" id="IPR004143">
    <property type="entry name" value="BPL_LPL_catalytic"/>
</dbReference>
<keyword evidence="5" id="KW-1185">Reference proteome</keyword>
<dbReference type="InterPro" id="IPR045864">
    <property type="entry name" value="aa-tRNA-synth_II/BPL/LPL"/>
</dbReference>
<reference evidence="4" key="1">
    <citation type="journal article" date="2010" name="Science">
        <title>Plasticity of animal genome architecture unmasked by rapid evolution of a pelagic tunicate.</title>
        <authorList>
            <person name="Denoeud F."/>
            <person name="Henriet S."/>
            <person name="Mungpakdee S."/>
            <person name="Aury J.M."/>
            <person name="Da Silva C."/>
            <person name="Brinkmann H."/>
            <person name="Mikhaleva J."/>
            <person name="Olsen L.C."/>
            <person name="Jubin C."/>
            <person name="Canestro C."/>
            <person name="Bouquet J.M."/>
            <person name="Danks G."/>
            <person name="Poulain J."/>
            <person name="Campsteijn C."/>
            <person name="Adamski M."/>
            <person name="Cross I."/>
            <person name="Yadetie F."/>
            <person name="Muffato M."/>
            <person name="Louis A."/>
            <person name="Butcher S."/>
            <person name="Tsagkogeorga G."/>
            <person name="Konrad A."/>
            <person name="Singh S."/>
            <person name="Jensen M.F."/>
            <person name="Cong E.H."/>
            <person name="Eikeseth-Otteraa H."/>
            <person name="Noel B."/>
            <person name="Anthouard V."/>
            <person name="Porcel B.M."/>
            <person name="Kachouri-Lafond R."/>
            <person name="Nishino A."/>
            <person name="Ugolini M."/>
            <person name="Chourrout P."/>
            <person name="Nishida H."/>
            <person name="Aasland R."/>
            <person name="Huzurbazar S."/>
            <person name="Westhof E."/>
            <person name="Delsuc F."/>
            <person name="Lehrach H."/>
            <person name="Reinhardt R."/>
            <person name="Weissenbach J."/>
            <person name="Roy S.W."/>
            <person name="Artiguenave F."/>
            <person name="Postlethwait J.H."/>
            <person name="Manak J.R."/>
            <person name="Thompson E.M."/>
            <person name="Jaillon O."/>
            <person name="Du Pasquier L."/>
            <person name="Boudinot P."/>
            <person name="Liberles D.A."/>
            <person name="Volff J.N."/>
            <person name="Philippe H."/>
            <person name="Lenhard B."/>
            <person name="Roest Crollius H."/>
            <person name="Wincker P."/>
            <person name="Chourrout D."/>
        </authorList>
    </citation>
    <scope>NUCLEOTIDE SEQUENCE [LARGE SCALE GENOMIC DNA]</scope>
</reference>
<dbReference type="Pfam" id="PF21948">
    <property type="entry name" value="LplA-B_cat"/>
    <property type="match status" value="1"/>
</dbReference>
<dbReference type="AlphaFoldDB" id="E4WQU2"/>
<dbReference type="GO" id="GO:0017118">
    <property type="term" value="F:lipoyltransferase activity"/>
    <property type="evidence" value="ECO:0007669"/>
    <property type="project" value="TreeGrafter"/>
</dbReference>
<dbReference type="CDD" id="cd16443">
    <property type="entry name" value="LplA"/>
    <property type="match status" value="1"/>
</dbReference>